<dbReference type="AlphaFoldDB" id="A0A165FA21"/>
<organism evidence="2 3">
    <name type="scientific">Calocera cornea HHB12733</name>
    <dbReference type="NCBI Taxonomy" id="1353952"/>
    <lineage>
        <taxon>Eukaryota</taxon>
        <taxon>Fungi</taxon>
        <taxon>Dikarya</taxon>
        <taxon>Basidiomycota</taxon>
        <taxon>Agaricomycotina</taxon>
        <taxon>Dacrymycetes</taxon>
        <taxon>Dacrymycetales</taxon>
        <taxon>Dacrymycetaceae</taxon>
        <taxon>Calocera</taxon>
    </lineage>
</organism>
<feature type="compositionally biased region" description="Basic and acidic residues" evidence="1">
    <location>
        <begin position="671"/>
        <end position="681"/>
    </location>
</feature>
<evidence type="ECO:0000313" key="3">
    <source>
        <dbReference type="Proteomes" id="UP000076842"/>
    </source>
</evidence>
<evidence type="ECO:0000256" key="1">
    <source>
        <dbReference type="SAM" id="MobiDB-lite"/>
    </source>
</evidence>
<sequence length="891" mass="101426">MACLLTALGPTARGQSLTHLSTNQRAKMRHFASARYANHPVASYLCLLPSSSSDHRPPVLVMSDPIAQRQHYQTRIKTRLNGPVAKLVNAAADMLQLRPLASVNDPSALYKLIIAWSDVVHVDAILRAAHELRTHKHPVPMDAGKGLAVKQLPDSYHQRYTSFAHLKTGSRPGPANILDETGRLKLYYRQGGIVHQAYISWQDRMHLAFGLLCERMFLLFGVVPTLFVDPTEKHLLFQRCVRRIWRQVHKFQEALEIEMNPGPVELLLLQHCVHARQVMAIFDTSEDDTVLSSEYLPTPFLHFALGRVPARWLSAPPATRKAAEKGSWWNWTGDLRNQALVAMLDAQYGRALIDSIIVAPQWENRPNPISVQLYIRLALDYVLCLCHVKPHALMNKNLQLLLEQLSNLQAITPGPPCQLPIPINILPMETLPAYLLERCTKMDILDPLSRDALDIHYWQWKIDVASKSQQPNTDQQIIAVSAVLGLLFASFDEDAVESMGNVINHTSMKLLHRVRSAISQGQTWGETFAPDVLLVPLHIRQQYTNAYKHSDADQLQESARYLRHPQRKALLPPDPPTQDGPILPHSDELPVPTVLATSRQHQELPVAPCQVGAAKAIQTGNDEVQLHEVSDGSFIPPRHSSQHPPASARPHNLHDDADPPMIDPRSSHCRPQHDSAEEHLERPHKKPRTEIQPLTDDAPPSTIDRRPNAQGNSRRRRQHDSTEEVLERPRNRPRTETRETPSYSPIPSVWVSLENDPERALYPYYLRKTFKKRAIFTRKHTRPTATVRSWCEKDRENCGTRIEPKKLTPEECTGPLIRQFGLVEVQWKREQPTTWRHGPYRCQTCQRKKLFYKDRSKSQLMDDLKHLEYAFMVLPIFHGIFSHSNSTILGL</sequence>
<protein>
    <submittedName>
        <fullName evidence="2">Uncharacterized protein</fullName>
    </submittedName>
</protein>
<dbReference type="InParanoid" id="A0A165FA21"/>
<feature type="region of interest" description="Disordered" evidence="1">
    <location>
        <begin position="566"/>
        <end position="587"/>
    </location>
</feature>
<dbReference type="Proteomes" id="UP000076842">
    <property type="component" value="Unassembled WGS sequence"/>
</dbReference>
<accession>A0A165FA21</accession>
<feature type="region of interest" description="Disordered" evidence="1">
    <location>
        <begin position="631"/>
        <end position="747"/>
    </location>
</feature>
<reference evidence="2 3" key="1">
    <citation type="journal article" date="2016" name="Mol. Biol. Evol.">
        <title>Comparative Genomics of Early-Diverging Mushroom-Forming Fungi Provides Insights into the Origins of Lignocellulose Decay Capabilities.</title>
        <authorList>
            <person name="Nagy L.G."/>
            <person name="Riley R."/>
            <person name="Tritt A."/>
            <person name="Adam C."/>
            <person name="Daum C."/>
            <person name="Floudas D."/>
            <person name="Sun H."/>
            <person name="Yadav J.S."/>
            <person name="Pangilinan J."/>
            <person name="Larsson K.H."/>
            <person name="Matsuura K."/>
            <person name="Barry K."/>
            <person name="Labutti K."/>
            <person name="Kuo R."/>
            <person name="Ohm R.A."/>
            <person name="Bhattacharya S.S."/>
            <person name="Shirouzu T."/>
            <person name="Yoshinaga Y."/>
            <person name="Martin F.M."/>
            <person name="Grigoriev I.V."/>
            <person name="Hibbett D.S."/>
        </authorList>
    </citation>
    <scope>NUCLEOTIDE SEQUENCE [LARGE SCALE GENOMIC DNA]</scope>
    <source>
        <strain evidence="2 3">HHB12733</strain>
    </source>
</reference>
<gene>
    <name evidence="2" type="ORF">CALCODRAFT_543757</name>
</gene>
<proteinExistence type="predicted"/>
<dbReference type="EMBL" id="KV423977">
    <property type="protein sequence ID" value="KZT56453.1"/>
    <property type="molecule type" value="Genomic_DNA"/>
</dbReference>
<keyword evidence="3" id="KW-1185">Reference proteome</keyword>
<feature type="compositionally biased region" description="Basic and acidic residues" evidence="1">
    <location>
        <begin position="719"/>
        <end position="739"/>
    </location>
</feature>
<name>A0A165FA21_9BASI</name>
<evidence type="ECO:0000313" key="2">
    <source>
        <dbReference type="EMBL" id="KZT56453.1"/>
    </source>
</evidence>